<reference evidence="9 10" key="1">
    <citation type="submission" date="2018-08" db="EMBL/GenBank/DDBJ databases">
        <authorList>
            <person name="Laetsch R D."/>
            <person name="Stevens L."/>
            <person name="Kumar S."/>
            <person name="Blaxter L. M."/>
        </authorList>
    </citation>
    <scope>NUCLEOTIDE SEQUENCE [LARGE SCALE GENOMIC DNA]</scope>
</reference>
<feature type="domain" description="Ig-like" evidence="8">
    <location>
        <begin position="1200"/>
        <end position="1292"/>
    </location>
</feature>
<dbReference type="InterPro" id="IPR013783">
    <property type="entry name" value="Ig-like_fold"/>
</dbReference>
<dbReference type="Gene3D" id="2.60.40.10">
    <property type="entry name" value="Immunoglobulins"/>
    <property type="match status" value="18"/>
</dbReference>
<evidence type="ECO:0000256" key="1">
    <source>
        <dbReference type="ARBA" id="ARBA00004496"/>
    </source>
</evidence>
<evidence type="ECO:0000256" key="5">
    <source>
        <dbReference type="ARBA" id="ARBA00023319"/>
    </source>
</evidence>
<feature type="domain" description="Ig-like" evidence="8">
    <location>
        <begin position="4043"/>
        <end position="4127"/>
    </location>
</feature>
<dbReference type="GO" id="GO:0019899">
    <property type="term" value="F:enzyme binding"/>
    <property type="evidence" value="ECO:0007669"/>
    <property type="project" value="UniProtKB-ARBA"/>
</dbReference>
<dbReference type="GO" id="GO:0040017">
    <property type="term" value="P:positive regulation of locomotion"/>
    <property type="evidence" value="ECO:0007669"/>
    <property type="project" value="UniProtKB-ARBA"/>
</dbReference>
<feature type="region of interest" description="Disordered" evidence="7">
    <location>
        <begin position="6198"/>
        <end position="6221"/>
    </location>
</feature>
<feature type="compositionally biased region" description="Polar residues" evidence="7">
    <location>
        <begin position="608"/>
        <end position="622"/>
    </location>
</feature>
<evidence type="ECO:0000259" key="8">
    <source>
        <dbReference type="PROSITE" id="PS50835"/>
    </source>
</evidence>
<dbReference type="GO" id="GO:0060298">
    <property type="term" value="P:positive regulation of sarcomere organization"/>
    <property type="evidence" value="ECO:0007669"/>
    <property type="project" value="UniProtKB-ARBA"/>
</dbReference>
<feature type="compositionally biased region" description="Low complexity" evidence="7">
    <location>
        <begin position="390"/>
        <end position="411"/>
    </location>
</feature>
<proteinExistence type="predicted"/>
<feature type="compositionally biased region" description="Polar residues" evidence="7">
    <location>
        <begin position="3189"/>
        <end position="3201"/>
    </location>
</feature>
<accession>A0A498S4K2</accession>
<dbReference type="FunFam" id="2.60.40.10:FF:000107">
    <property type="entry name" value="Myosin, light chain kinase a"/>
    <property type="match status" value="4"/>
</dbReference>
<dbReference type="PROSITE" id="PS50835">
    <property type="entry name" value="IG_LIKE"/>
    <property type="match status" value="13"/>
</dbReference>
<dbReference type="CDD" id="cd00096">
    <property type="entry name" value="Ig"/>
    <property type="match status" value="4"/>
</dbReference>
<feature type="region of interest" description="Disordered" evidence="7">
    <location>
        <begin position="1062"/>
        <end position="1081"/>
    </location>
</feature>
<comment type="subcellular location">
    <subcellularLocation>
        <location evidence="1">Cytoplasm</location>
    </subcellularLocation>
</comment>
<dbReference type="Pfam" id="PF07679">
    <property type="entry name" value="I-set"/>
    <property type="match status" value="11"/>
</dbReference>
<keyword evidence="4" id="KW-1015">Disulfide bond</keyword>
<feature type="domain" description="Ig-like" evidence="8">
    <location>
        <begin position="3858"/>
        <end position="3947"/>
    </location>
</feature>
<dbReference type="OrthoDB" id="5969272at2759"/>
<feature type="non-terminal residue" evidence="9">
    <location>
        <position position="6441"/>
    </location>
</feature>
<feature type="region of interest" description="Disordered" evidence="7">
    <location>
        <begin position="598"/>
        <end position="622"/>
    </location>
</feature>
<keyword evidence="10" id="KW-1185">Reference proteome</keyword>
<feature type="coiled-coil region" evidence="6">
    <location>
        <begin position="3392"/>
        <end position="3419"/>
    </location>
</feature>
<feature type="coiled-coil region" evidence="6">
    <location>
        <begin position="2873"/>
        <end position="2900"/>
    </location>
</feature>
<feature type="domain" description="Ig-like" evidence="8">
    <location>
        <begin position="1528"/>
        <end position="1618"/>
    </location>
</feature>
<feature type="domain" description="Ig-like" evidence="8">
    <location>
        <begin position="87"/>
        <end position="173"/>
    </location>
</feature>
<dbReference type="InterPro" id="IPR036179">
    <property type="entry name" value="Ig-like_dom_sf"/>
</dbReference>
<name>A0A498S4K2_ACAVI</name>
<feature type="domain" description="Ig-like" evidence="8">
    <location>
        <begin position="1087"/>
        <end position="1176"/>
    </location>
</feature>
<dbReference type="SMART" id="SM00408">
    <property type="entry name" value="IGc2"/>
    <property type="match status" value="10"/>
</dbReference>
<evidence type="ECO:0000313" key="9">
    <source>
        <dbReference type="EMBL" id="VBB26350.1"/>
    </source>
</evidence>
<evidence type="ECO:0000313" key="10">
    <source>
        <dbReference type="Proteomes" id="UP000276991"/>
    </source>
</evidence>
<keyword evidence="2" id="KW-0963">Cytoplasm</keyword>
<organism evidence="9 10">
    <name type="scientific">Acanthocheilonema viteae</name>
    <name type="common">Filarial nematode worm</name>
    <name type="synonym">Dipetalonema viteae</name>
    <dbReference type="NCBI Taxonomy" id="6277"/>
    <lineage>
        <taxon>Eukaryota</taxon>
        <taxon>Metazoa</taxon>
        <taxon>Ecdysozoa</taxon>
        <taxon>Nematoda</taxon>
        <taxon>Chromadorea</taxon>
        <taxon>Rhabditida</taxon>
        <taxon>Spirurina</taxon>
        <taxon>Spiruromorpha</taxon>
        <taxon>Filarioidea</taxon>
        <taxon>Onchocercidae</taxon>
        <taxon>Acanthocheilonema</taxon>
    </lineage>
</organism>
<keyword evidence="6" id="KW-0175">Coiled coil</keyword>
<gene>
    <name evidence="9" type="ORF">NAV_LOCUS1180</name>
</gene>
<dbReference type="InterPro" id="IPR003598">
    <property type="entry name" value="Ig_sub2"/>
</dbReference>
<dbReference type="PANTHER" id="PTHR47633:SF4">
    <property type="entry name" value="MYOPALLADIN ISOFORM X1"/>
    <property type="match status" value="1"/>
</dbReference>
<dbReference type="GO" id="GO:0045989">
    <property type="term" value="P:positive regulation of striated muscle contraction"/>
    <property type="evidence" value="ECO:0007669"/>
    <property type="project" value="UniProtKB-ARBA"/>
</dbReference>
<evidence type="ECO:0000256" key="6">
    <source>
        <dbReference type="SAM" id="Coils"/>
    </source>
</evidence>
<evidence type="ECO:0000256" key="3">
    <source>
        <dbReference type="ARBA" id="ARBA00022737"/>
    </source>
</evidence>
<dbReference type="FunFam" id="2.60.40.10:FF:000032">
    <property type="entry name" value="palladin isoform X1"/>
    <property type="match status" value="1"/>
</dbReference>
<dbReference type="InterPro" id="IPR003599">
    <property type="entry name" value="Ig_sub"/>
</dbReference>
<feature type="region of interest" description="Disordered" evidence="7">
    <location>
        <begin position="384"/>
        <end position="412"/>
    </location>
</feature>
<feature type="domain" description="Ig-like" evidence="8">
    <location>
        <begin position="5420"/>
        <end position="5509"/>
    </location>
</feature>
<dbReference type="EMBL" id="UPTC01000094">
    <property type="protein sequence ID" value="VBB26350.1"/>
    <property type="molecule type" value="Genomic_DNA"/>
</dbReference>
<feature type="compositionally biased region" description="Low complexity" evidence="7">
    <location>
        <begin position="1065"/>
        <end position="1075"/>
    </location>
</feature>
<protein>
    <recommendedName>
        <fullName evidence="8">Ig-like domain-containing protein</fullName>
    </recommendedName>
</protein>
<dbReference type="InterPro" id="IPR007110">
    <property type="entry name" value="Ig-like_dom"/>
</dbReference>
<dbReference type="SMART" id="SM00409">
    <property type="entry name" value="IG"/>
    <property type="match status" value="14"/>
</dbReference>
<feature type="domain" description="Ig-like" evidence="8">
    <location>
        <begin position="5647"/>
        <end position="5734"/>
    </location>
</feature>
<dbReference type="GO" id="GO:0031672">
    <property type="term" value="C:A band"/>
    <property type="evidence" value="ECO:0007669"/>
    <property type="project" value="UniProtKB-ARBA"/>
</dbReference>
<evidence type="ECO:0000256" key="2">
    <source>
        <dbReference type="ARBA" id="ARBA00022490"/>
    </source>
</evidence>
<keyword evidence="5" id="KW-0393">Immunoglobulin domain</keyword>
<evidence type="ECO:0000256" key="7">
    <source>
        <dbReference type="SAM" id="MobiDB-lite"/>
    </source>
</evidence>
<dbReference type="Proteomes" id="UP000276991">
    <property type="component" value="Unassembled WGS sequence"/>
</dbReference>
<feature type="domain" description="Ig-like" evidence="8">
    <location>
        <begin position="729"/>
        <end position="817"/>
    </location>
</feature>
<sequence>MEVTKDENWTNVKTVYQNGPIAHSPTLEKNDKDAITSYSTNREKIYHKNAGTLEEIHVLESSGRTTRDFAEEHWSSKIKSYIMPQPPKFMQVIKAFRVLATDTLTLVVEVQSDPPAIFEWFCNDKPVQQNRRKFKARHGINITTLTVEGPEQGVYKCTARNPVGISTTYGYITVNAPPPYKTWLEQTHEVNEAMNMEINDKENIQTSTDIPPKFIQQVPNLTLRPGSEALIDVEVEASPPAKFTWYVNGIEFCDTIGQIEIYYPIANRCIARFLIPQKGEYKVIAENRAGKEHSIGYIDIKSEVMYHQTQLPPLPNDHIYHRSSYTESEHHEIPLLQGRGRASSVSRVIDYYEESSYYERSTSLPRQIDRPYEMKKTTEIIRKRKDDSSQFQQHEQQQQQQQKEQQHRQQQYLSSTELAKMKEEQLQRVKRPRYSVATTQHLLPQEPVFTSKLPIDVAIAPSKDLVLSIDFKAIPRADVKWSVNGFELKDSKKVTVINEENHSTLICRAPVRYGRYNVTVMNEYGMNNQTTRVYHDEEKQHEEIKESRLLSNEVTEQPVSANITTALFDGWELIDEQQRSSRSADSFETVKYVETVRAATEGHETPTPHDQTPTPRQSFHSSTWMNVSGVPEISHSFPNIEKHYKEITNGISKTIYEQSKANESILHKPLTGMTFAKQTYEEAVRSGSEVHKLPSSKPQLQKEIAEHGNIEKTFHIPVQRINESIPKHPFILKQPEPEIRLKAGEKLVLESKVDASPPSQFKWYQNNFEVRPSQSVIIESPAVNESRATFLKPVSGTYKMVASNIHGSCSSITRVVTEVTEEWITESSVSMIRAMPEKQEPKYQLIKRSHIGTRNDLPKAPRIVEGFAPILKIPNNEPLVLRVTADAIPEAEFRWMLNNFELRTSQIVVMERIDSNVSQVTFHSPTSGRYEVVAINSLGQDSCSGKVIIDYGEEAQITPIKPVEKPIVPKILEFIKPLPGETQLYFEEQEFRLFVLVHGEKPIMFRWFADGSLLSNSAEHQMINDSESSTLVVRKQIECDVDYAVEVSNAYGAAWSETTVKPPLSTTSTTSAESSLPEMQDAQRCSPRYIIVLMDKDLQQNDEFTARVTINAESSPCEFVWTLNGRDIRTIPAFRVESTFYESILYIKSASSKHSGELSVIASNKYGTAKSAAKITVHPLREESYEFISEVETVPAERPPQIVLPLRPSVLREGESLELRCYVDGLPRPEVFWTKDGIRIDDKMAKKELITLQYPDGRYELINPKCAPEDAGLYQLTARNIHGTVNTSAYIHIERREIVKTTTMETRDEIQVIHQAASKPRFSEVMSKQYEHDMVVSCKVISETPIVVSWYKDGQRLYQSYKYRIQKLSDNTYTLTICNVDKRDEGPYICRVENTHGSSETSIYIQPSVRTREINEEVLVEENDSEVIGLQDNIGYVKKKYTDTTVKVLVKPEVSGSQEMYSHTAELRKAEAEYKLLVKVAEIVASKLVAKVVIDEAIYVALKRMNAEMQSSEEEEFESICERRPYPPRFETNIECYTVDVGDAVVLHTDISGYPQPRVEWYFGEQKLEQSEQIEVKYVNQQAILTIKKVEKKHEGTYYCHAENEYGKAVLPCNLCVTDTALEWSKSTHKMTRLPLIYTLSETEAEVSSNVHVTHAAESYDHYFSSIQPETFALGYSCLASTSKVYDDSVIITPESMQKMIEKEQEATEVVLNVNVERTPSVFKHDARILQSIDERYITVSRREPQYAKTEEVMQTNNILLIGDQRVLQQHQSVVNAVKMVVFEKPPQRALHEVTCLYDEKERISKEKIQAVSTVDLKRIEVVNELISTIMATEEKFREAYAEANVDVRRPDALFDHFITVIESEHKYLKIHLVASVVVKNLATSDFYLQQKPESLHAESVFTEYPRRSAIAEQRIVILQSSSQKFSEAITWNLKKVTKEATESGITVTHANIKVCKPEEIGEHETTIIDARKIVPELLAIAAATSKLKLISIFVTFTKKGDVAHQALVIEYESFVEDEATLNVATLIAPGFHSKQESIWSYERKYEKSEETEANVVAVFLEINATCPSQMIELIASINLPPSAPGIMDVTQCLQSHFEPSPVSWSESSSIGLPQLPKFIKTLENMTAVVGEFHQFKCIVSGAPAPMIRWYVDGDIIHDSDVYQTIYEDGVCILKIRELAIEDEGEYTCEATNDAGQAITKCFLQTITEADALKYQQQAMLENILYSNNGSNNNNANDNLESRDNNSSFSNSNGNHTARCNTVIERDGDNNSSNQWKQFLTVNYEFARTEPMNAETAIIVTRYVTPSKEFRKNLTLEERSFNISVFLPNAAIECDFIWALINCETIALDLMSSFQTADFIIQKFLSQQIGTAHLLLSVKLAFENVSLAICQPWEEILLLKKPESASVWHDKFRQIQKARLQFFTKSSNVNDSSKNKLMEDIVLGTVADAIKGDDAIKVNPTIQNNLEKATSEQNEKMIGYKDEKEDKSRIPIIPQEMIYKEKELDANILIKNDENLFKWQTSEEYPGISDSTLAAVRRYIDELLDFTPNIRIAIANSNKQNNVNNLNMTSNQMENDFLKDFVNEEYLNCSFCRKSENAETIQDLPVHELISIKNHVIGSFSSSGISYLNSNSNSKNMVSNRKSVGTTAAIKSLSCEVDYDLDEDSKQNLDNLDSTCNSISTLDMQSSYLITETYPLHFTSSIESTDATTVTFDASEEFEVFSISANFSAHDESSSTSAFVNECNFLVLEADHSSSYSVNPEIIDTSNISIFTKESLSAREIAADKLLLKTRAIDEVCREAESEIKMKSEDNEEALQIERAIYDISERIEHQQSLTEAQAEASEELLKTILENIIKNTGQSSVIETMAAYKKPIVLLREKLTDLEETLKREDLELRKSSMKSIPETQSVFSKSFSADGEYAKSIRESSIEREICGISLYDLQQIGNINKQEIKRMTPLTSNIKEQLQSLEYMLEEVGKEGEDDTKELAAETAEIIFPAYSDAKQHEVHNILMQINNEISIIKRCCQRNISKASVDAAIRLLHKVRDNVSSVIDVISLYRKRLRKKSPAEKTLNFNRERMKSLKRSHPLSPCSKTGFFFKTDASVNLYFVKREESEIINAIVNLFSSSNKYGNKASKSENSEISTYDDAIFDNENIKAVQETEIDPSWSFVSELEKDDKSVLSNFVHPENSTLPSYSVQDSQPTPVPPPRKRSQQRADSPPPIPPLCLKRRSKSCDDCKNLTVQSYSSDTSNFSFSLLQNITTQSDALVCTDDQLDSLNSISLLDVEASSLLMPEQKSKNLSEKNVNYERIISKMGSFCSCSYVWPSMEEYRISLEMFDESGSIQLICEDSDYAPESAMRSLLLFEPTNKTEKKIEGTHLQRLAFLSDLKTIKTEAITENAKKLEENFGRLKNKIKEKSTTPELDASYNENNSEYLVDRSQKMNENSRLIEYPRSSTSENAKFETLQKSTQHFHVSSSAKSQELSTTSLIEDETNSLHEIESIDDKDEILDELDDLMVICNPHASVIDDIDLLPTIMEDSESSKIVNSFMSASTNTVIALSMSNTDQEESDITVSSTLESKSALIGKTVIVPLNPLDRSDADDINYLENYKKRIILICESDAEQVSEETTINISYKRPSNKLKVLAVLSPEIQAETEACIAIEEGFDVLVEQPDEAQDFVVQILDHVNDSISLDLTLSSTIEMDLSLKRSEQCESILSYQVKNLFNGGGEIDQERVSVKSDHDYHYHHSCNSKEQRTGISVNIIARSMHDVVHASLEEIPWGEVSMYILMQPIMTRSITDSETRNSLIQNVTVSESNETEKRSLRSHESFRSSSQLSFNWNEFSDRNGSGHNLNIPSYVIREGSTATITCEFNNFLAPGSFIDWFKGNALMEIVPGKTDRISHDLLEVLVISHVDLSDGDVYSIRVNDVIYPVAFLVVDNTDASSEKINNDAHFISPPQTLFVMVGQPSIISCQVSSANQKIEWCKDNKKWVTENERIRLEADQLGYHRMIIDKSELEDQGTYYAFLGNHFTTITLVVEELINEREVTISALGTDSEDDDYREYLVSPGSTATIACELENSDEVQELVWRKDGKRIEFTDDAKVEHVVNGLKHYLVIHDTQPDDSASYSICINDIEFKIAHLIVSNYVAAIDSKHTKREYAGQITVEESLVPVGSAATIHCETITQQYSLDWRKNLQPIVQDERIEKKDAADGFEHSLTIYSVRKSDEGEYGVVIKDSYTAVTKITVIESQEQIATENFNISLHPTQSMMNEVSAQLRDCVNLQQTQNFEAYQLCNMEEYFDLQFSMQSLEIPVIVDEKRSVSVSYLSRAVSMQALDEEIHIHRELSYETSEDFIFMEVTNVECNFVTTDVRFEFTSSTSIDHAVVEAIVLTLIAHQSIQLHLSSLYTELRSSFIKQSGLQQLTGAASLPQKIVEKLGIKLGDQWVKLDVLLLSPMQTIAADVTNKIPRTIALEMDFLPLIFEKYDGDIIFDKASEREYLDAVLLTKSTTYPEKITRQFTMNVVWLEFIAVYKVPQNFDTSIKIDVARKEVFHLQCKASKANTIDEIFTIQGAIQEQSVAVTFPESLFAAISENYNDSILSLEIILKSHIEQNLHISRELPLIRMETINMQLKASMLEVIPVTYSFSKPTQNESLEMKIFMKHLKHYETSQRNFADRVAKLELELWSRDEPNSSITGDFRAGELNRVSARFFASIAEYFDVSTAFNIQPKMNAVIATLPIKAPKIISKISRLFSDAVVNVILECWSQMPQEFYADAIVLTPRIDTCMANFRASSFENLHTIMSFEIQSQTNTATVTLLKQAPTIIERSSFMLSDDWIQEKAEFQSRLQRSLEVEMEFFTAREDSFIRNIKSAEFDEKNIVAIIEIRPEKECAEFTLLTPLPALIDEINRSFSDTVVNLITELHMQSDFQTDIDILIARTCAIQMYLKASKEANITVIARFCVQDEIENIIATLLTRAPTVIEKNERKFSDNFVEFVTELWSQICREAFADANIYVVRNDEIQKELKASIAEDTYTSISLEGYSEAEGLEVTLSESVWADTCKLNCFFIYETVDLIATLWFQTQNNFYADVNIPIKPKNSNQLHLKASGEEHTNLLMSFAVQSQIKNAEVVLLTQVPTIVEETDRAFSSNFTKIISEMFSTVNRDLYTCFEVMILIHETAEIWIEAAKEENLHVEICFKNELKTYYADAIISIVQNERQLTNIRVPSLENIEIYNFFEFYPKEELSSITIISEQITEVTEKRCSSDVVKLDIDIYRPVLNEIVEADLMESKPPLWMSCSYETYDDRSLRLFPQGLIEDINKTYEHFMQKSEENISIMIEFYHNPTIESSQIDLRNIYQQSRTIEENKMETLWSRVQLNVGLYEHLDLVRSTQTSESTFILHGNICEKDESTDEISTSSTYAAPQFVENLNENYEIEEFATHLFKCIIYGTPTPYIRWYRNEQIVIPNDNITEIAEDGVYILKIKSVDRSWDGSLICEATNAAGTARTHSTVHVQGLEESSMSSTSTGGPVIQLPVSNEMHVKKGENVQLKCVISGSPLPSVQWKRNDVIIENNEHYSIIYDDGICILRILNVGEEDNAIFSCTAMNLSGSAKTESKIIVEGNIIDDYTTGEISIGSMSSQDSTITQFQAPQFTLPLNEITIQETEELQLKCIVTGEPMPTIRWTCNGKEIQADNRNIFTVYEDGIVILKIMKSDKEGLYICEATNGTGSAQTQTFVRIYGTEVLLTTAMERENPIESAEAIVISISTSKFCSAADVTEKRNEMIEEDLEGGKPRETFDEEITIDQYIPTGTLNYLIEAEALTIKVMNCKLFAHAKVKEKSKKLKEEKLLKIIIEEEVITTRTYLRVIERSARHFWTLRGHTTERPPYWSREVTNERVEFEKIFQSDEIHEFLEDKDIIERYVQLLKAKERLESSEECETRFKLRQTEGPPETLEKRQLEILEEQTGSLDEDIGIFTVVHCVANEMHHIAEAYVILITRYRYKATFDIRSPQYQMITRGNEFEASIEESVKRQKYFSHSILKPPHFIQSFAIFEEGFNTGLRCSVYGLPAPHIRISHNGCPILRNNRFFHVVYKSGVITLYMPHILEGHYVCEAINAAGRAITECYIRVDEAWNEKQHRKIERIRIENASKTTKCAERNSQNHEIMPITSQALIPQFEYEYSKQINETVELMENIEDTLTEHHTKRQEALEKDTEKTKETKNDNKTETYEEISKNIFIERKPATSSMKISVIENISDTSKREIFKLSQQEIDTLANVTKPTYIEHAEILYATIYHETAHHEISASQDRKEEIQNEAMLEVICNEQKEEIQAKQEKPKKKIGAEVVQPKEETVEEKVAEELEIALEINKDFEHEIIDVSILNVVLESTQASIRFAKEAKEEKSKEIVEVVKSKEDTVEEKIVEELNEAEIMLELNKDFEHEIIDVS</sequence>
<dbReference type="FunFam" id="2.60.40.10:FF:000425">
    <property type="entry name" value="Myosin light chain kinase"/>
    <property type="match status" value="1"/>
</dbReference>
<keyword evidence="3" id="KW-0677">Repeat</keyword>
<evidence type="ECO:0000256" key="4">
    <source>
        <dbReference type="ARBA" id="ARBA00023157"/>
    </source>
</evidence>
<feature type="domain" description="Ig-like" evidence="8">
    <location>
        <begin position="4172"/>
        <end position="4241"/>
    </location>
</feature>
<feature type="domain" description="Ig-like" evidence="8">
    <location>
        <begin position="2117"/>
        <end position="2200"/>
    </location>
</feature>
<dbReference type="STRING" id="6277.A0A498S4K2"/>
<dbReference type="SUPFAM" id="SSF48726">
    <property type="entry name" value="Immunoglobulin"/>
    <property type="match status" value="19"/>
</dbReference>
<feature type="domain" description="Ig-like" evidence="8">
    <location>
        <begin position="5526"/>
        <end position="5616"/>
    </location>
</feature>
<feature type="region of interest" description="Disordered" evidence="7">
    <location>
        <begin position="3189"/>
        <end position="3224"/>
    </location>
</feature>
<dbReference type="InterPro" id="IPR013098">
    <property type="entry name" value="Ig_I-set"/>
</dbReference>
<feature type="domain" description="Ig-like" evidence="8">
    <location>
        <begin position="1320"/>
        <end position="1406"/>
    </location>
</feature>
<dbReference type="PANTHER" id="PTHR47633">
    <property type="entry name" value="IMMUNOGLOBULIN"/>
    <property type="match status" value="1"/>
</dbReference>
<feature type="region of interest" description="Disordered" evidence="7">
    <location>
        <begin position="2232"/>
        <end position="2254"/>
    </location>
</feature>